<comment type="subcellular location">
    <subcellularLocation>
        <location evidence="1">Cytoplasm</location>
    </subcellularLocation>
</comment>
<protein>
    <submittedName>
        <fullName evidence="6">Uncharacterized protein</fullName>
    </submittedName>
</protein>
<dbReference type="Proteomes" id="UP000228934">
    <property type="component" value="Unassembled WGS sequence"/>
</dbReference>
<accession>A0A2G9SEX9</accession>
<organism evidence="6 7">
    <name type="scientific">Aquarana catesbeiana</name>
    <name type="common">American bullfrog</name>
    <name type="synonym">Rana catesbeiana</name>
    <dbReference type="NCBI Taxonomy" id="8400"/>
    <lineage>
        <taxon>Eukaryota</taxon>
        <taxon>Metazoa</taxon>
        <taxon>Chordata</taxon>
        <taxon>Craniata</taxon>
        <taxon>Vertebrata</taxon>
        <taxon>Euteleostomi</taxon>
        <taxon>Amphibia</taxon>
        <taxon>Batrachia</taxon>
        <taxon>Anura</taxon>
        <taxon>Neobatrachia</taxon>
        <taxon>Ranoidea</taxon>
        <taxon>Ranidae</taxon>
        <taxon>Aquarana</taxon>
    </lineage>
</organism>
<dbReference type="InterPro" id="IPR051841">
    <property type="entry name" value="MT-Golgi_org_protein"/>
</dbReference>
<dbReference type="OrthoDB" id="2286360at2759"/>
<evidence type="ECO:0000256" key="5">
    <source>
        <dbReference type="SAM" id="Coils"/>
    </source>
</evidence>
<sequence>MADLQNSLEVKNTGLASLTNDLQVAEEQYQRLMSKVEELQRAIIQKDNTVHDMRQKTVSLQYQLQQVQLDRTTLTNKLKASKAEISSLQQAREWYQQQLTLAQEARVRLQSEMANIQAGQMTQAGVLEHLKIENVTLSHQLTETQHRTIKEKERIAVQLQNIEADMLDQEAAFQQIQEAKNMVEEDLQKKLEEFEDEREQLQKLADSAVALEREIEQV</sequence>
<evidence type="ECO:0000256" key="1">
    <source>
        <dbReference type="ARBA" id="ARBA00004496"/>
    </source>
</evidence>
<name>A0A2G9SEX9_AQUCT</name>
<keyword evidence="4 5" id="KW-0175">Coiled coil</keyword>
<feature type="coiled-coil region" evidence="5">
    <location>
        <begin position="15"/>
        <end position="98"/>
    </location>
</feature>
<evidence type="ECO:0000256" key="2">
    <source>
        <dbReference type="ARBA" id="ARBA00022490"/>
    </source>
</evidence>
<gene>
    <name evidence="6" type="ORF">AB205_0014670</name>
</gene>
<reference evidence="7" key="1">
    <citation type="journal article" date="2017" name="Nat. Commun.">
        <title>The North American bullfrog draft genome provides insight into hormonal regulation of long noncoding RNA.</title>
        <authorList>
            <person name="Hammond S.A."/>
            <person name="Warren R.L."/>
            <person name="Vandervalk B.P."/>
            <person name="Kucuk E."/>
            <person name="Khan H."/>
            <person name="Gibb E.A."/>
            <person name="Pandoh P."/>
            <person name="Kirk H."/>
            <person name="Zhao Y."/>
            <person name="Jones M."/>
            <person name="Mungall A.J."/>
            <person name="Coope R."/>
            <person name="Pleasance S."/>
            <person name="Moore R.A."/>
            <person name="Holt R.A."/>
            <person name="Round J.M."/>
            <person name="Ohora S."/>
            <person name="Walle B.V."/>
            <person name="Veldhoen N."/>
            <person name="Helbing C.C."/>
            <person name="Birol I."/>
        </authorList>
    </citation>
    <scope>NUCLEOTIDE SEQUENCE [LARGE SCALE GENOMIC DNA]</scope>
</reference>
<dbReference type="PANTHER" id="PTHR18902:SF26">
    <property type="entry name" value="GOLGIN SUBFAMILY A MEMBER 3"/>
    <property type="match status" value="1"/>
</dbReference>
<feature type="coiled-coil region" evidence="5">
    <location>
        <begin position="159"/>
        <end position="214"/>
    </location>
</feature>
<evidence type="ECO:0000313" key="6">
    <source>
        <dbReference type="EMBL" id="PIO38645.1"/>
    </source>
</evidence>
<evidence type="ECO:0000256" key="4">
    <source>
        <dbReference type="ARBA" id="ARBA00023054"/>
    </source>
</evidence>
<evidence type="ECO:0000313" key="7">
    <source>
        <dbReference type="Proteomes" id="UP000228934"/>
    </source>
</evidence>
<dbReference type="EMBL" id="KV924288">
    <property type="protein sequence ID" value="PIO38645.1"/>
    <property type="molecule type" value="Genomic_DNA"/>
</dbReference>
<dbReference type="AlphaFoldDB" id="A0A2G9SEX9"/>
<keyword evidence="2" id="KW-0963">Cytoplasm</keyword>
<evidence type="ECO:0000256" key="3">
    <source>
        <dbReference type="ARBA" id="ARBA00022553"/>
    </source>
</evidence>
<dbReference type="GO" id="GO:0005737">
    <property type="term" value="C:cytoplasm"/>
    <property type="evidence" value="ECO:0007669"/>
    <property type="project" value="UniProtKB-SubCell"/>
</dbReference>
<keyword evidence="7" id="KW-1185">Reference proteome</keyword>
<proteinExistence type="predicted"/>
<dbReference type="PANTHER" id="PTHR18902">
    <property type="entry name" value="NUCLEAR MITOTIC APPARATUS PROTEIN 1-RELATED"/>
    <property type="match status" value="1"/>
</dbReference>
<keyword evidence="3" id="KW-0597">Phosphoprotein</keyword>